<evidence type="ECO:0000313" key="2">
    <source>
        <dbReference type="EMBL" id="MDT4514412.1"/>
    </source>
</evidence>
<name>A0AAW8VRJ0_9BACE</name>
<evidence type="ECO:0000313" key="3">
    <source>
        <dbReference type="Proteomes" id="UP001266995"/>
    </source>
</evidence>
<dbReference type="InterPro" id="IPR026444">
    <property type="entry name" value="Secre_tail"/>
</dbReference>
<keyword evidence="1" id="KW-0732">Signal</keyword>
<feature type="chain" id="PRO_5043622847" evidence="1">
    <location>
        <begin position="20"/>
        <end position="383"/>
    </location>
</feature>
<accession>A0AAW8VRJ0</accession>
<feature type="signal peptide" evidence="1">
    <location>
        <begin position="1"/>
        <end position="19"/>
    </location>
</feature>
<reference evidence="2" key="1">
    <citation type="submission" date="2023-08" db="EMBL/GenBank/DDBJ databases">
        <title>Reintroducing virulent viruses to syntetic microbiomes.</title>
        <authorList>
            <person name="Wilde J."/>
            <person name="Boyes R."/>
            <person name="Robinson A.V."/>
            <person name="Daisley B.A."/>
            <person name="Allen-Vercoe E."/>
        </authorList>
    </citation>
    <scope>NUCLEOTIDE SEQUENCE</scope>
    <source>
        <strain evidence="2">225I_12FAA</strain>
    </source>
</reference>
<comment type="caution">
    <text evidence="2">The sequence shown here is derived from an EMBL/GenBank/DDBJ whole genome shotgun (WGS) entry which is preliminary data.</text>
</comment>
<organism evidence="2 3">
    <name type="scientific">Bacteroides cellulosilyticus</name>
    <dbReference type="NCBI Taxonomy" id="246787"/>
    <lineage>
        <taxon>Bacteria</taxon>
        <taxon>Pseudomonadati</taxon>
        <taxon>Bacteroidota</taxon>
        <taxon>Bacteroidia</taxon>
        <taxon>Bacteroidales</taxon>
        <taxon>Bacteroidaceae</taxon>
        <taxon>Bacteroides</taxon>
    </lineage>
</organism>
<gene>
    <name evidence="2" type="ORF">RO785_25940</name>
</gene>
<evidence type="ECO:0000256" key="1">
    <source>
        <dbReference type="SAM" id="SignalP"/>
    </source>
</evidence>
<dbReference type="Proteomes" id="UP001266995">
    <property type="component" value="Unassembled WGS sequence"/>
</dbReference>
<protein>
    <submittedName>
        <fullName evidence="2">T9SS type A sorting domain-containing protein</fullName>
    </submittedName>
</protein>
<proteinExistence type="predicted"/>
<dbReference type="AlphaFoldDB" id="A0AAW8VRJ0"/>
<dbReference type="EMBL" id="JAVSNH010000002">
    <property type="protein sequence ID" value="MDT4514412.1"/>
    <property type="molecule type" value="Genomic_DNA"/>
</dbReference>
<dbReference type="NCBIfam" id="TIGR04183">
    <property type="entry name" value="Por_Secre_tail"/>
    <property type="match status" value="1"/>
</dbReference>
<dbReference type="RefSeq" id="WP_195511189.1">
    <property type="nucleotide sequence ID" value="NZ_JADMQL010000008.1"/>
</dbReference>
<sequence length="383" mass="44644">MKKLIFIIFGCLLSFFLQAQSLIFDCNQPRGGDRLIKRMVTTNKPGESGVEQIWDFSELELQDADYELRYTAQGNDTIIGTEHCTMYYYRTSGDSLFCIGYENPTTYIAYQKPELLLAFPVFQGRSITDYFDGKGIYCEQLDIRLRGKSMVMADASGTLILPGGDTLRKVLRTYTHRFIHQKMLPRSTMPDTLQLDTLAFVLSRDSIEYLLSNDSIHLETETWRWYADGYRYPVFETVKSMVYKFGNVYEHFTASFVYLPDEQYYDLPYDMDNQELRDRIADDQRGWRDIDENGENGKRDDSIDYRFRVGNDGDLHITYDLKQSGEILLMLYDLQGRQLSVARHANQSIGEYQEVISMKNYPKGNYLLKIIVDKKIYGEKIVK</sequence>